<evidence type="ECO:0000256" key="2">
    <source>
        <dbReference type="ARBA" id="ARBA00022448"/>
    </source>
</evidence>
<evidence type="ECO:0000256" key="6">
    <source>
        <dbReference type="ARBA" id="ARBA00022989"/>
    </source>
</evidence>
<dbReference type="CDD" id="cd06261">
    <property type="entry name" value="TM_PBP2"/>
    <property type="match status" value="1"/>
</dbReference>
<proteinExistence type="inferred from homology"/>
<dbReference type="InterPro" id="IPR010065">
    <property type="entry name" value="AA_ABC_transptr_permease_3TM"/>
</dbReference>
<keyword evidence="4 8" id="KW-0812">Transmembrane</keyword>
<dbReference type="CDD" id="cd13624">
    <property type="entry name" value="PBP2_Arg_Lys_His"/>
    <property type="match status" value="2"/>
</dbReference>
<feature type="transmembrane region" description="Helical" evidence="8">
    <location>
        <begin position="706"/>
        <end position="731"/>
    </location>
</feature>
<dbReference type="Pfam" id="PF00528">
    <property type="entry name" value="BPD_transp_1"/>
    <property type="match status" value="1"/>
</dbReference>
<keyword evidence="3" id="KW-1003">Cell membrane</keyword>
<keyword evidence="5 9" id="KW-0732">Signal</keyword>
<keyword evidence="7 8" id="KW-0472">Membrane</keyword>
<name>A0ABS6ET70_9FIRM</name>
<gene>
    <name evidence="11" type="ORF">KQI75_09720</name>
</gene>
<accession>A0ABS6ET70</accession>
<dbReference type="EMBL" id="JAHLQI010000005">
    <property type="protein sequence ID" value="MBU5490889.1"/>
    <property type="molecule type" value="Genomic_DNA"/>
</dbReference>
<feature type="transmembrane region" description="Helical" evidence="8">
    <location>
        <begin position="595"/>
        <end position="618"/>
    </location>
</feature>
<keyword evidence="2 8" id="KW-0813">Transport</keyword>
<evidence type="ECO:0000256" key="5">
    <source>
        <dbReference type="ARBA" id="ARBA00022729"/>
    </source>
</evidence>
<feature type="domain" description="ABC transmembrane type-1" evidence="10">
    <location>
        <begin position="538"/>
        <end position="728"/>
    </location>
</feature>
<evidence type="ECO:0000256" key="7">
    <source>
        <dbReference type="ARBA" id="ARBA00023136"/>
    </source>
</evidence>
<evidence type="ECO:0000256" key="8">
    <source>
        <dbReference type="RuleBase" id="RU363032"/>
    </source>
</evidence>
<evidence type="ECO:0000256" key="4">
    <source>
        <dbReference type="ARBA" id="ARBA00022692"/>
    </source>
</evidence>
<dbReference type="Proteomes" id="UP000783588">
    <property type="component" value="Unassembled WGS sequence"/>
</dbReference>
<sequence>MKKSVKRLLAMCLACLLVAGGVFFPTASKAQATDVLTVGTNAEFPPFEYIGNDGQPDGFDMAVIKAIGKEEGFEVKISNMEFKSLVASLSTGSLDAVIAGMTVTEDRQKSVDFSDSYYTATQCIIVKKDSDVTKLADLNGKKIGVQEGTTGDLLCTPGEDNEVITDSKTDVQRFKKGTDAVVALNNGGVDAVVIDQNPAENFVSKNPDTLKLMQDDTSTEQYAIAVQKGDTETLNKINDGLKKIKENGTFDKLVAQYIGGSDTQETANNTGKTLNIGTNAEFPPFEYIGNDGEPEGFDMAVIKAIGKAEGFNVKITNMEFKSLVASLATGSLDAVIAGMTDTPDRRQSVDFSDSYYTATQCIVVKKDSTITKLADLNGKKIGVQEGTTGDLLCTPGEDNEVITDSKTDVQRFKKGTDAVVALKNGGVDAVVIDQNPAQNFVANNKDALKMMEDNTSTEQYAIAVKKGDTETLQMINDGLKKIKEDGTFDQLVDQYINGSAATVDTENQDDAAANKGFVENLKYVFVDTNGYMLMVKGLGVTIGISLCAGIIGIVLGFIIALMKLTEVRRKKKTIWSRIAGVYIDILRGTPSMVQLLIMFMVIFRSRYAVVAAILAFGINSGAYVAENIRAGILAVDNGQMEGGRSLGFTYGETMRYIILPQAIKNVIPALGNEMITLVKETSIVGYVAIVDLTKAGDFIVSRTYQAFLPLIAVAIIYYILVKLMTFGLAAIERRLRQSDNR</sequence>
<dbReference type="RefSeq" id="WP_216470592.1">
    <property type="nucleotide sequence ID" value="NZ_JAHLQI010000005.1"/>
</dbReference>
<dbReference type="Pfam" id="PF00497">
    <property type="entry name" value="SBP_bac_3"/>
    <property type="match status" value="2"/>
</dbReference>
<organism evidence="11 12">
    <name type="scientific">Butyricicoccus intestinisimiae</name>
    <dbReference type="NCBI Taxonomy" id="2841509"/>
    <lineage>
        <taxon>Bacteria</taxon>
        <taxon>Bacillati</taxon>
        <taxon>Bacillota</taxon>
        <taxon>Clostridia</taxon>
        <taxon>Eubacteriales</taxon>
        <taxon>Butyricicoccaceae</taxon>
        <taxon>Butyricicoccus</taxon>
    </lineage>
</organism>
<reference evidence="11 12" key="1">
    <citation type="submission" date="2021-06" db="EMBL/GenBank/DDBJ databases">
        <authorList>
            <person name="Sun Q."/>
            <person name="Li D."/>
        </authorList>
    </citation>
    <scope>NUCLEOTIDE SEQUENCE [LARGE SCALE GENOMIC DNA]</scope>
    <source>
        <strain evidence="11 12">MSJd-7</strain>
    </source>
</reference>
<keyword evidence="6 8" id="KW-1133">Transmembrane helix</keyword>
<keyword evidence="12" id="KW-1185">Reference proteome</keyword>
<protein>
    <submittedName>
        <fullName evidence="11">ABC transporter permease subunit</fullName>
    </submittedName>
</protein>
<feature type="signal peptide" evidence="9">
    <location>
        <begin position="1"/>
        <end position="30"/>
    </location>
</feature>
<evidence type="ECO:0000313" key="11">
    <source>
        <dbReference type="EMBL" id="MBU5490889.1"/>
    </source>
</evidence>
<comment type="similarity">
    <text evidence="8">Belongs to the binding-protein-dependent transport system permease family.</text>
</comment>
<feature type="transmembrane region" description="Helical" evidence="8">
    <location>
        <begin position="538"/>
        <end position="562"/>
    </location>
</feature>
<dbReference type="SMART" id="SM00062">
    <property type="entry name" value="PBPb"/>
    <property type="match status" value="2"/>
</dbReference>
<dbReference type="NCBIfam" id="TIGR01726">
    <property type="entry name" value="HEQRo_perm_3TM"/>
    <property type="match status" value="1"/>
</dbReference>
<evidence type="ECO:0000256" key="1">
    <source>
        <dbReference type="ARBA" id="ARBA00004651"/>
    </source>
</evidence>
<evidence type="ECO:0000313" key="12">
    <source>
        <dbReference type="Proteomes" id="UP000783588"/>
    </source>
</evidence>
<dbReference type="PANTHER" id="PTHR35936">
    <property type="entry name" value="MEMBRANE-BOUND LYTIC MUREIN TRANSGLYCOSYLASE F"/>
    <property type="match status" value="1"/>
</dbReference>
<dbReference type="PANTHER" id="PTHR35936:SF17">
    <property type="entry name" value="ARGININE-BINDING EXTRACELLULAR PROTEIN ARTP"/>
    <property type="match status" value="1"/>
</dbReference>
<feature type="chain" id="PRO_5045959737" evidence="9">
    <location>
        <begin position="31"/>
        <end position="741"/>
    </location>
</feature>
<dbReference type="InterPro" id="IPR001638">
    <property type="entry name" value="Solute-binding_3/MltF_N"/>
</dbReference>
<comment type="caution">
    <text evidence="11">The sequence shown here is derived from an EMBL/GenBank/DDBJ whole genome shotgun (WGS) entry which is preliminary data.</text>
</comment>
<evidence type="ECO:0000256" key="3">
    <source>
        <dbReference type="ARBA" id="ARBA00022475"/>
    </source>
</evidence>
<comment type="subcellular location">
    <subcellularLocation>
        <location evidence="1 8">Cell membrane</location>
        <topology evidence="1 8">Multi-pass membrane protein</topology>
    </subcellularLocation>
</comment>
<dbReference type="PROSITE" id="PS50928">
    <property type="entry name" value="ABC_TM1"/>
    <property type="match status" value="1"/>
</dbReference>
<evidence type="ECO:0000256" key="9">
    <source>
        <dbReference type="SAM" id="SignalP"/>
    </source>
</evidence>
<dbReference type="InterPro" id="IPR000515">
    <property type="entry name" value="MetI-like"/>
</dbReference>
<evidence type="ECO:0000259" key="10">
    <source>
        <dbReference type="PROSITE" id="PS50928"/>
    </source>
</evidence>